<evidence type="ECO:0000313" key="3">
    <source>
        <dbReference type="Proteomes" id="UP001139226"/>
    </source>
</evidence>
<reference evidence="2" key="1">
    <citation type="submission" date="2022-03" db="EMBL/GenBank/DDBJ databases">
        <title>Gramella crocea sp. nov., isolated from activated sludge of a seafood processing plant.</title>
        <authorList>
            <person name="Zhang X."/>
        </authorList>
    </citation>
    <scope>NUCLEOTIDE SEQUENCE</scope>
    <source>
        <strain evidence="2">YJ019</strain>
    </source>
</reference>
<dbReference type="AlphaFoldDB" id="A0A9X1V4I0"/>
<proteinExistence type="predicted"/>
<name>A0A9X1V4I0_9FLAO</name>
<comment type="caution">
    <text evidence="2">The sequence shown here is derived from an EMBL/GenBank/DDBJ whole genome shotgun (WGS) entry which is preliminary data.</text>
</comment>
<dbReference type="Proteomes" id="UP001139226">
    <property type="component" value="Unassembled WGS sequence"/>
</dbReference>
<evidence type="ECO:0000313" key="2">
    <source>
        <dbReference type="EMBL" id="MCH4824242.1"/>
    </source>
</evidence>
<dbReference type="RefSeq" id="WP_240714410.1">
    <property type="nucleotide sequence ID" value="NZ_JAKVTV010000005.1"/>
</dbReference>
<dbReference type="EMBL" id="JAKVTV010000005">
    <property type="protein sequence ID" value="MCH4824242.1"/>
    <property type="molecule type" value="Genomic_DNA"/>
</dbReference>
<keyword evidence="1" id="KW-0812">Transmembrane</keyword>
<feature type="transmembrane region" description="Helical" evidence="1">
    <location>
        <begin position="6"/>
        <end position="25"/>
    </location>
</feature>
<evidence type="ECO:0000256" key="1">
    <source>
        <dbReference type="SAM" id="Phobius"/>
    </source>
</evidence>
<accession>A0A9X1V4I0</accession>
<sequence>MMDEVLFYFVVGASIIIVSAIWIKLRLDNTKQEKLIKKYLSDLSILKKKNHSLRHLKKELNQ</sequence>
<protein>
    <submittedName>
        <fullName evidence="2">Uncharacterized protein</fullName>
    </submittedName>
</protein>
<keyword evidence="1" id="KW-0472">Membrane</keyword>
<keyword evidence="3" id="KW-1185">Reference proteome</keyword>
<organism evidence="2 3">
    <name type="scientific">Christiangramia lutea</name>
    <dbReference type="NCBI Taxonomy" id="1607951"/>
    <lineage>
        <taxon>Bacteria</taxon>
        <taxon>Pseudomonadati</taxon>
        <taxon>Bacteroidota</taxon>
        <taxon>Flavobacteriia</taxon>
        <taxon>Flavobacteriales</taxon>
        <taxon>Flavobacteriaceae</taxon>
        <taxon>Christiangramia</taxon>
    </lineage>
</organism>
<keyword evidence="1" id="KW-1133">Transmembrane helix</keyword>
<gene>
    <name evidence="2" type="ORF">ML462_13775</name>
</gene>